<dbReference type="OrthoDB" id="435275at2759"/>
<proteinExistence type="predicted"/>
<name>A0A8C5MBX3_9ANUR</name>
<dbReference type="InterPro" id="IPR024943">
    <property type="entry name" value="Enhancer_polycomb"/>
</dbReference>
<dbReference type="Ensembl" id="ENSLLET00000012923.1">
    <property type="protein sequence ID" value="ENSLLEP00000012436.1"/>
    <property type="gene ID" value="ENSLLEG00000007860.1"/>
</dbReference>
<feature type="region of interest" description="Disordered" evidence="1">
    <location>
        <begin position="268"/>
        <end position="299"/>
    </location>
</feature>
<protein>
    <submittedName>
        <fullName evidence="3">Enhancer of polycomb homolog 1</fullName>
    </submittedName>
</protein>
<evidence type="ECO:0000313" key="3">
    <source>
        <dbReference type="Ensembl" id="ENSLLEP00000012436.1"/>
    </source>
</evidence>
<dbReference type="PANTHER" id="PTHR14898">
    <property type="entry name" value="ENHANCER OF POLYCOMB"/>
    <property type="match status" value="1"/>
</dbReference>
<accession>A0A8C5MBX3</accession>
<keyword evidence="4" id="KW-1185">Reference proteome</keyword>
<sequence>MPKQLIHIQPFSLDAEQPDYDMDSEDDVFVNKLKKKLDISPLQFEEMIDRLEKGSGQQPVSLQEAKLLLKEDDELITEVYDYWIKRRKNCRGPSLIPAVKQEKRDGSSTCDPYVAFRRRTEKMQTRKNRKNDEASYEKMLKLRRDLSRAVTILEMIKRREKSKRELLHLTLEIMEKRYHLGDYNGEIVSEVMAQRQPLKPTYTLPIIPISSSPFKHQDTMEIKTIKVQEKSEARPKRKYEKKPKPLPSSPAQQTSPAALPVFNAKDLNQYDFPSSDDEPMTQVLSGSSEAEEDNDPDGPFAFRRKAGCQYYAPHLDQTGNWPWCSPDQGGLGDIRYRYCLTTLTVPSRCIGFARRRVGRGGRVLLDRAYSDYDAAFRQLDVDVISSPEHSPINSFANTSEKNTSDKYVSEDLSQILVNIKSCRWRHFRPRTTALHDGDISDFSYRTFHKGITRTGTAQPGTQTCSTSTSSKSSSGSAHFAFTAEQYQQHQQQLALMQKQQLAQIHHQQANNNSSANASQGFVSKTLDSASAQFAVTALVTADQLMAFKMKDDVVLGIGVNGILQASGVYKGLHLGSTNTSAALVHSSQPPPSSGSALLQPSNITQTASSHSTLSHQVTAANSATTQVLIGNNIRLTVPSSVATVNSINTLHARHLPRTMSTVPSSALKLAAAAANCQVPKIPAASPVDAVPRENHETEKPALNSMTDNTVAMEVT</sequence>
<evidence type="ECO:0000259" key="2">
    <source>
        <dbReference type="Pfam" id="PF06752"/>
    </source>
</evidence>
<gene>
    <name evidence="3" type="primary">EPC1</name>
</gene>
<reference evidence="3" key="1">
    <citation type="submission" date="2025-08" db="UniProtKB">
        <authorList>
            <consortium name="Ensembl"/>
        </authorList>
    </citation>
    <scope>IDENTIFICATION</scope>
</reference>
<dbReference type="Pfam" id="PF06752">
    <property type="entry name" value="E_Pc_C"/>
    <property type="match status" value="1"/>
</dbReference>
<organism evidence="3 4">
    <name type="scientific">Leptobrachium leishanense</name>
    <name type="common">Leishan spiny toad</name>
    <dbReference type="NCBI Taxonomy" id="445787"/>
    <lineage>
        <taxon>Eukaryota</taxon>
        <taxon>Metazoa</taxon>
        <taxon>Chordata</taxon>
        <taxon>Craniata</taxon>
        <taxon>Vertebrata</taxon>
        <taxon>Euteleostomi</taxon>
        <taxon>Amphibia</taxon>
        <taxon>Batrachia</taxon>
        <taxon>Anura</taxon>
        <taxon>Pelobatoidea</taxon>
        <taxon>Megophryidae</taxon>
        <taxon>Leptobrachium</taxon>
    </lineage>
</organism>
<evidence type="ECO:0000313" key="4">
    <source>
        <dbReference type="Proteomes" id="UP000694569"/>
    </source>
</evidence>
<evidence type="ECO:0000256" key="1">
    <source>
        <dbReference type="SAM" id="MobiDB-lite"/>
    </source>
</evidence>
<feature type="region of interest" description="Disordered" evidence="1">
    <location>
        <begin position="218"/>
        <end position="256"/>
    </location>
</feature>
<dbReference type="GeneTree" id="ENSGT00940000155003"/>
<dbReference type="InterPro" id="IPR009607">
    <property type="entry name" value="Enhancer_polycomb_C"/>
</dbReference>
<reference evidence="3" key="2">
    <citation type="submission" date="2025-09" db="UniProtKB">
        <authorList>
            <consortium name="Ensembl"/>
        </authorList>
    </citation>
    <scope>IDENTIFICATION</scope>
</reference>
<dbReference type="Proteomes" id="UP000694569">
    <property type="component" value="Unplaced"/>
</dbReference>
<feature type="compositionally biased region" description="Basic and acidic residues" evidence="1">
    <location>
        <begin position="218"/>
        <end position="234"/>
    </location>
</feature>
<feature type="domain" description="Enhancer of polycomb C-terminal" evidence="2">
    <location>
        <begin position="480"/>
        <end position="715"/>
    </location>
</feature>
<dbReference type="AlphaFoldDB" id="A0A8C5MBX3"/>
<dbReference type="GO" id="GO:0006357">
    <property type="term" value="P:regulation of transcription by RNA polymerase II"/>
    <property type="evidence" value="ECO:0007669"/>
    <property type="project" value="InterPro"/>
</dbReference>
<dbReference type="GO" id="GO:0035267">
    <property type="term" value="C:NuA4 histone acetyltransferase complex"/>
    <property type="evidence" value="ECO:0007669"/>
    <property type="project" value="InterPro"/>
</dbReference>